<sequence length="540" mass="59816">MEGHESHYSLVESLRVYAIQRLEERGHEEFERLSTRHRNYYRDRLAASRDDWYGPREIELLEWASRSWDNVASAIESSLGTPDAALVGLELAVNLLAMRVPYFTGSLRRVQRWIEQTLAATSNTTPEAAMLRSGARAFAGFIAILQGDIAEVHQVISRCLAEGSFAPELATALRDDPCIDHGAPGAVDLFRALELFLVDNDPRSVRVFEYARTKFERDGDTGCAEMTRMSLVGATAFYDTSDEGLHLIESHLAEVNVIGARWPIVWGKLNLAIAQYKRGRPRAALDIVDQVLRSPGVERDPWCALWTVSIRAWALAALLENERRQSRAGQLRDWAIEVGRLLGAGETYRQTVIAGARPYEPFRAESWIAAERARKVLGSSAFRLAEQEGRSLSMDSPRRVAELILERDHPIESDDSAVQHGLWSSLSGAESEVAVLAAAGWSNSMIAAKRGRSRKTIDAQVVAILSKLQINSRTEIAAYAPLAIRQEVSRAAEQRPGQYFRLSEINQRRSESTSGNGVKTDARGSGRSDSGTDASGRIGT</sequence>
<keyword evidence="4" id="KW-1185">Reference proteome</keyword>
<dbReference type="InterPro" id="IPR016032">
    <property type="entry name" value="Sig_transdc_resp-reg_C-effctor"/>
</dbReference>
<dbReference type="AlphaFoldDB" id="A0A7G1KVA6"/>
<dbReference type="InterPro" id="IPR036388">
    <property type="entry name" value="WH-like_DNA-bd_sf"/>
</dbReference>
<reference evidence="3 4" key="1">
    <citation type="submission" date="2020-08" db="EMBL/GenBank/DDBJ databases">
        <title>Genome Sequencing of Nocardia wallacei strain FMUON74 and assembly.</title>
        <authorList>
            <person name="Toyokawa M."/>
            <person name="Uesaka K."/>
        </authorList>
    </citation>
    <scope>NUCLEOTIDE SEQUENCE [LARGE SCALE GENOMIC DNA]</scope>
    <source>
        <strain evidence="3 4">FMUON74</strain>
    </source>
</reference>
<feature type="region of interest" description="Disordered" evidence="1">
    <location>
        <begin position="499"/>
        <end position="540"/>
    </location>
</feature>
<dbReference type="GO" id="GO:0003677">
    <property type="term" value="F:DNA binding"/>
    <property type="evidence" value="ECO:0007669"/>
    <property type="project" value="InterPro"/>
</dbReference>
<dbReference type="Gene3D" id="1.10.10.10">
    <property type="entry name" value="Winged helix-like DNA-binding domain superfamily/Winged helix DNA-binding domain"/>
    <property type="match status" value="1"/>
</dbReference>
<dbReference type="EMBL" id="AP023396">
    <property type="protein sequence ID" value="BCK59117.1"/>
    <property type="molecule type" value="Genomic_DNA"/>
</dbReference>
<gene>
    <name evidence="3" type="ORF">NWFMUON74_68890</name>
</gene>
<dbReference type="SUPFAM" id="SSF46894">
    <property type="entry name" value="C-terminal effector domain of the bipartite response regulators"/>
    <property type="match status" value="1"/>
</dbReference>
<dbReference type="GO" id="GO:0006355">
    <property type="term" value="P:regulation of DNA-templated transcription"/>
    <property type="evidence" value="ECO:0007669"/>
    <property type="project" value="InterPro"/>
</dbReference>
<organism evidence="3 4">
    <name type="scientific">Nocardia wallacei</name>
    <dbReference type="NCBI Taxonomy" id="480035"/>
    <lineage>
        <taxon>Bacteria</taxon>
        <taxon>Bacillati</taxon>
        <taxon>Actinomycetota</taxon>
        <taxon>Actinomycetes</taxon>
        <taxon>Mycobacteriales</taxon>
        <taxon>Nocardiaceae</taxon>
        <taxon>Nocardia</taxon>
    </lineage>
</organism>
<evidence type="ECO:0000256" key="1">
    <source>
        <dbReference type="SAM" id="MobiDB-lite"/>
    </source>
</evidence>
<dbReference type="InterPro" id="IPR000792">
    <property type="entry name" value="Tscrpt_reg_LuxR_C"/>
</dbReference>
<accession>A0A7G1KVA6</accession>
<dbReference type="Proteomes" id="UP000516173">
    <property type="component" value="Chromosome"/>
</dbReference>
<name>A0A7G1KVA6_9NOCA</name>
<feature type="domain" description="HTH luxR-type" evidence="2">
    <location>
        <begin position="419"/>
        <end position="484"/>
    </location>
</feature>
<dbReference type="Pfam" id="PF00196">
    <property type="entry name" value="GerE"/>
    <property type="match status" value="1"/>
</dbReference>
<proteinExistence type="predicted"/>
<evidence type="ECO:0000313" key="4">
    <source>
        <dbReference type="Proteomes" id="UP000516173"/>
    </source>
</evidence>
<evidence type="ECO:0000313" key="3">
    <source>
        <dbReference type="EMBL" id="BCK59117.1"/>
    </source>
</evidence>
<evidence type="ECO:0000259" key="2">
    <source>
        <dbReference type="PROSITE" id="PS50043"/>
    </source>
</evidence>
<dbReference type="CDD" id="cd06170">
    <property type="entry name" value="LuxR_C_like"/>
    <property type="match status" value="1"/>
</dbReference>
<dbReference type="SMART" id="SM00421">
    <property type="entry name" value="HTH_LUXR"/>
    <property type="match status" value="1"/>
</dbReference>
<dbReference type="PROSITE" id="PS50043">
    <property type="entry name" value="HTH_LUXR_2"/>
    <property type="match status" value="1"/>
</dbReference>
<dbReference type="KEGG" id="nwl:NWFMUON74_68890"/>
<protein>
    <recommendedName>
        <fullName evidence="2">HTH luxR-type domain-containing protein</fullName>
    </recommendedName>
</protein>